<reference evidence="2 3" key="1">
    <citation type="submission" date="2023-05" db="EMBL/GenBank/DDBJ databases">
        <authorList>
            <person name="Yin Y."/>
            <person name="Lu Z."/>
        </authorList>
    </citation>
    <scope>NUCLEOTIDE SEQUENCE [LARGE SCALE GENOMIC DNA]</scope>
    <source>
        <strain evidence="2 3">ZM22</strain>
    </source>
</reference>
<keyword evidence="1" id="KW-1133">Transmembrane helix</keyword>
<proteinExistence type="predicted"/>
<dbReference type="RefSeq" id="WP_283488219.1">
    <property type="nucleotide sequence ID" value="NZ_CP125947.1"/>
</dbReference>
<evidence type="ECO:0000256" key="1">
    <source>
        <dbReference type="SAM" id="Phobius"/>
    </source>
</evidence>
<feature type="transmembrane region" description="Helical" evidence="1">
    <location>
        <begin position="56"/>
        <end position="81"/>
    </location>
</feature>
<keyword evidence="1" id="KW-0472">Membrane</keyword>
<sequence length="135" mass="13921">MNQLEPTNVAIALASVLFGPALAALVGPYAVILIASTVGAAWALGRRDPSARLGAAGYFLRLNVTALLVTVGLATLAGRWLGFDETNWMLAPIALLVGGVGDDWPKLGRWVFERAARVLERKANGVGGGGEGGAP</sequence>
<keyword evidence="3" id="KW-1185">Reference proteome</keyword>
<evidence type="ECO:0000313" key="2">
    <source>
        <dbReference type="EMBL" id="WHS67172.1"/>
    </source>
</evidence>
<dbReference type="EMBL" id="CP125947">
    <property type="protein sequence ID" value="WHS67172.1"/>
    <property type="molecule type" value="Genomic_DNA"/>
</dbReference>
<evidence type="ECO:0008006" key="4">
    <source>
        <dbReference type="Google" id="ProtNLM"/>
    </source>
</evidence>
<accession>A0ABY8SVV7</accession>
<name>A0ABY8SVV7_9BURK</name>
<organism evidence="2 3">
    <name type="scientific">Comamonas resistens</name>
    <dbReference type="NCBI Taxonomy" id="3046670"/>
    <lineage>
        <taxon>Bacteria</taxon>
        <taxon>Pseudomonadati</taxon>
        <taxon>Pseudomonadota</taxon>
        <taxon>Betaproteobacteria</taxon>
        <taxon>Burkholderiales</taxon>
        <taxon>Comamonadaceae</taxon>
        <taxon>Comamonas</taxon>
    </lineage>
</organism>
<protein>
    <recommendedName>
        <fullName evidence="4">Holin</fullName>
    </recommendedName>
</protein>
<keyword evidence="1" id="KW-0812">Transmembrane</keyword>
<evidence type="ECO:0000313" key="3">
    <source>
        <dbReference type="Proteomes" id="UP001240697"/>
    </source>
</evidence>
<gene>
    <name evidence="2" type="ORF">QMY55_08655</name>
</gene>
<feature type="transmembrane region" description="Helical" evidence="1">
    <location>
        <begin position="20"/>
        <end position="44"/>
    </location>
</feature>
<dbReference type="Proteomes" id="UP001240697">
    <property type="component" value="Chromosome"/>
</dbReference>